<gene>
    <name evidence="2" type="ORF">A374_07156</name>
</gene>
<dbReference type="RefSeq" id="WP_007201528.1">
    <property type="nucleotide sequence ID" value="NZ_AKKV01000023.1"/>
</dbReference>
<sequence length="150" mass="17374">MKTLLNSIGPIVLMIALRHMLKSTALNEQRLLLEASFLIGSMLLVFLYSWLMKVLQRKQSDEQEETQLSYILPVFGVYAAYNVVYESMPIVYNPLVTELIRFGVCLLVYSFIMVFVKNARNDLKRNKPVFFTFFNREALYVGDDDKKNAS</sequence>
<dbReference type="EMBL" id="AKKV01000023">
    <property type="protein sequence ID" value="EIT86079.1"/>
    <property type="molecule type" value="Genomic_DNA"/>
</dbReference>
<proteinExistence type="predicted"/>
<dbReference type="PATRIC" id="fig|1196324.3.peg.1465"/>
<name>I8AKI8_9BACL</name>
<reference evidence="2 3" key="1">
    <citation type="journal article" date="2012" name="J. Bacteriol.">
        <title>Genome of Bacillus macauensis ZFHKF-1, a Long-Chain-Forming Bacterium.</title>
        <authorList>
            <person name="Cai L."/>
            <person name="Zhang T."/>
        </authorList>
    </citation>
    <scope>NUCLEOTIDE SEQUENCE [LARGE SCALE GENOMIC DNA]</scope>
    <source>
        <strain evidence="2 3">ZFHKF-1</strain>
    </source>
</reference>
<feature type="transmembrane region" description="Helical" evidence="1">
    <location>
        <begin position="35"/>
        <end position="55"/>
    </location>
</feature>
<feature type="transmembrane region" description="Helical" evidence="1">
    <location>
        <begin position="67"/>
        <end position="84"/>
    </location>
</feature>
<evidence type="ECO:0000256" key="1">
    <source>
        <dbReference type="SAM" id="Phobius"/>
    </source>
</evidence>
<keyword evidence="1" id="KW-1133">Transmembrane helix</keyword>
<evidence type="ECO:0000313" key="2">
    <source>
        <dbReference type="EMBL" id="EIT86079.1"/>
    </source>
</evidence>
<evidence type="ECO:0000313" key="3">
    <source>
        <dbReference type="Proteomes" id="UP000004080"/>
    </source>
</evidence>
<organism evidence="2 3">
    <name type="scientific">Fictibacillus macauensis ZFHKF-1</name>
    <dbReference type="NCBI Taxonomy" id="1196324"/>
    <lineage>
        <taxon>Bacteria</taxon>
        <taxon>Bacillati</taxon>
        <taxon>Bacillota</taxon>
        <taxon>Bacilli</taxon>
        <taxon>Bacillales</taxon>
        <taxon>Fictibacillaceae</taxon>
        <taxon>Fictibacillus</taxon>
    </lineage>
</organism>
<keyword evidence="3" id="KW-1185">Reference proteome</keyword>
<dbReference type="Proteomes" id="UP000004080">
    <property type="component" value="Unassembled WGS sequence"/>
</dbReference>
<protein>
    <submittedName>
        <fullName evidence="2">Uncharacterized protein</fullName>
    </submittedName>
</protein>
<keyword evidence="1" id="KW-0472">Membrane</keyword>
<keyword evidence="1" id="KW-0812">Transmembrane</keyword>
<comment type="caution">
    <text evidence="2">The sequence shown here is derived from an EMBL/GenBank/DDBJ whole genome shotgun (WGS) entry which is preliminary data.</text>
</comment>
<accession>I8AKI8</accession>
<dbReference type="AlphaFoldDB" id="I8AKI8"/>
<feature type="transmembrane region" description="Helical" evidence="1">
    <location>
        <begin position="99"/>
        <end position="116"/>
    </location>
</feature>
<dbReference type="STRING" id="1196324.A374_07156"/>